<keyword evidence="2" id="KW-1185">Reference proteome</keyword>
<name>A0ABU7U2L7_9PROT</name>
<accession>A0ABU7U2L7</accession>
<protein>
    <submittedName>
        <fullName evidence="1">Uncharacterized protein</fullName>
    </submittedName>
</protein>
<evidence type="ECO:0000313" key="2">
    <source>
        <dbReference type="Proteomes" id="UP001312908"/>
    </source>
</evidence>
<evidence type="ECO:0000313" key="1">
    <source>
        <dbReference type="EMBL" id="MEE8658483.1"/>
    </source>
</evidence>
<dbReference type="EMBL" id="JAWJZY010000002">
    <property type="protein sequence ID" value="MEE8658483.1"/>
    <property type="molecule type" value="Genomic_DNA"/>
</dbReference>
<sequence length="110" mass="12567">MPCSDPGKRGAVDDCRLGMLPSILLPDYDSRPRPMRVSAYGIRYIFKRDAFSRRRVYRGFKAKFYLNRHVILKSFIRYMAESCATLRNHGGDDELVFRRQCDGEAAAAGA</sequence>
<gene>
    <name evidence="1" type="ORF">DOFOFD_05610</name>
</gene>
<dbReference type="Proteomes" id="UP001312908">
    <property type="component" value="Unassembled WGS sequence"/>
</dbReference>
<comment type="caution">
    <text evidence="1">The sequence shown here is derived from an EMBL/GenBank/DDBJ whole genome shotgun (WGS) entry which is preliminary data.</text>
</comment>
<reference evidence="1 2" key="1">
    <citation type="submission" date="2023-10" db="EMBL/GenBank/DDBJ databases">
        <title>Sorlinia euscelidii gen. nov., sp. nov., an acetic acid bacteria isolated from the gut of Euscelidius variegatus emitter.</title>
        <authorList>
            <person name="Michoud G."/>
            <person name="Marasco R."/>
            <person name="Seferji K."/>
            <person name="Gonella E."/>
            <person name="Garuglieri E."/>
            <person name="Alma A."/>
            <person name="Mapelli F."/>
            <person name="Borin S."/>
            <person name="Daffonchio D."/>
            <person name="Crotti E."/>
        </authorList>
    </citation>
    <scope>NUCLEOTIDE SEQUENCE [LARGE SCALE GENOMIC DNA]</scope>
    <source>
        <strain evidence="1 2">EV16P</strain>
    </source>
</reference>
<proteinExistence type="predicted"/>
<organism evidence="1 2">
    <name type="scientific">Sorlinia euscelidii</name>
    <dbReference type="NCBI Taxonomy" id="3081148"/>
    <lineage>
        <taxon>Bacteria</taxon>
        <taxon>Pseudomonadati</taxon>
        <taxon>Pseudomonadota</taxon>
        <taxon>Alphaproteobacteria</taxon>
        <taxon>Acetobacterales</taxon>
        <taxon>Acetobacteraceae</taxon>
        <taxon>Sorlinia</taxon>
    </lineage>
</organism>